<dbReference type="AlphaFoldDB" id="A0A3B0YB45"/>
<evidence type="ECO:0000256" key="1">
    <source>
        <dbReference type="ARBA" id="ARBA00022801"/>
    </source>
</evidence>
<dbReference type="EMBL" id="UOFL01000143">
    <property type="protein sequence ID" value="VAW78065.1"/>
    <property type="molecule type" value="Genomic_DNA"/>
</dbReference>
<evidence type="ECO:0000313" key="3">
    <source>
        <dbReference type="EMBL" id="VAW78065.1"/>
    </source>
</evidence>
<dbReference type="Pfam" id="PF00561">
    <property type="entry name" value="Abhydrolase_1"/>
    <property type="match status" value="1"/>
</dbReference>
<dbReference type="EC" id="3.8.1.5" evidence="3"/>
<dbReference type="PRINTS" id="PR00412">
    <property type="entry name" value="EPOXHYDRLASE"/>
</dbReference>
<feature type="domain" description="AB hydrolase-1" evidence="2">
    <location>
        <begin position="19"/>
        <end position="254"/>
    </location>
</feature>
<evidence type="ECO:0000259" key="2">
    <source>
        <dbReference type="Pfam" id="PF00561"/>
    </source>
</evidence>
<dbReference type="SUPFAM" id="SSF53474">
    <property type="entry name" value="alpha/beta-Hydrolases"/>
    <property type="match status" value="1"/>
</dbReference>
<accession>A0A3B0YB45</accession>
<organism evidence="3">
    <name type="scientific">hydrothermal vent metagenome</name>
    <dbReference type="NCBI Taxonomy" id="652676"/>
    <lineage>
        <taxon>unclassified sequences</taxon>
        <taxon>metagenomes</taxon>
        <taxon>ecological metagenomes</taxon>
    </lineage>
</organism>
<dbReference type="PRINTS" id="PR00111">
    <property type="entry name" value="ABHYDROLASE"/>
</dbReference>
<name>A0A3B0YB45_9ZZZZ</name>
<dbReference type="GO" id="GO:0004301">
    <property type="term" value="F:epoxide hydrolase activity"/>
    <property type="evidence" value="ECO:0007669"/>
    <property type="project" value="TreeGrafter"/>
</dbReference>
<protein>
    <submittedName>
        <fullName evidence="3">Haloalkane dehalogenase 2</fullName>
        <ecNumber evidence="3">3.8.1.5</ecNumber>
    </submittedName>
</protein>
<dbReference type="PANTHER" id="PTHR42977:SF3">
    <property type="entry name" value="AB HYDROLASE-1 DOMAIN-CONTAINING PROTEIN"/>
    <property type="match status" value="1"/>
</dbReference>
<keyword evidence="1 3" id="KW-0378">Hydrolase</keyword>
<sequence>MNTSNGSEVHYVDEGVGQVILMLHGNPTWSFLYRKMIMSLKNNTRCIAPDYPGFGLSLAPSGYDYFPTSHADVICEFIEKLQLNNIIIVMQDWGGPIGLKIAETFPERVSGLVIGNTWAWPLKGNPKFEVFSWLMGGPIGRWMALSFNGVWRFFMQKGFIKKLGRKELAMYEAPFIDKTNRLPTSIFPRQLVKAYEFEEAVELGLQVLRDKPVLLLWGNKDFAFKKYELERFKATFPNHCYHSLDAGHFWQDEKGELASTYINDWIKDKIISI</sequence>
<dbReference type="InterPro" id="IPR000639">
    <property type="entry name" value="Epox_hydrolase-like"/>
</dbReference>
<dbReference type="GO" id="GO:0018786">
    <property type="term" value="F:haloalkane dehalogenase activity"/>
    <property type="evidence" value="ECO:0007669"/>
    <property type="project" value="UniProtKB-EC"/>
</dbReference>
<dbReference type="PANTHER" id="PTHR42977">
    <property type="entry name" value="HYDROLASE-RELATED"/>
    <property type="match status" value="1"/>
</dbReference>
<dbReference type="Gene3D" id="3.40.50.1820">
    <property type="entry name" value="alpha/beta hydrolase"/>
    <property type="match status" value="1"/>
</dbReference>
<dbReference type="InterPro" id="IPR029058">
    <property type="entry name" value="AB_hydrolase_fold"/>
</dbReference>
<reference evidence="3" key="1">
    <citation type="submission" date="2018-06" db="EMBL/GenBank/DDBJ databases">
        <authorList>
            <person name="Zhirakovskaya E."/>
        </authorList>
    </citation>
    <scope>NUCLEOTIDE SEQUENCE</scope>
</reference>
<dbReference type="SMR" id="A0A3B0YB45"/>
<gene>
    <name evidence="3" type="ORF">MNBD_GAMMA12-3895</name>
</gene>
<dbReference type="InterPro" id="IPR000073">
    <property type="entry name" value="AB_hydrolase_1"/>
</dbReference>
<dbReference type="InterPro" id="IPR051340">
    <property type="entry name" value="Haloalkane_dehalogenase"/>
</dbReference>
<proteinExistence type="predicted"/>